<feature type="compositionally biased region" description="Polar residues" evidence="1">
    <location>
        <begin position="196"/>
        <end position="205"/>
    </location>
</feature>
<feature type="region of interest" description="Disordered" evidence="1">
    <location>
        <begin position="183"/>
        <end position="205"/>
    </location>
</feature>
<organism evidence="2">
    <name type="scientific">Xanthomonas arboricola pv. pruni</name>
    <dbReference type="NCBI Taxonomy" id="69929"/>
    <lineage>
        <taxon>Bacteria</taxon>
        <taxon>Pseudomonadati</taxon>
        <taxon>Pseudomonadota</taxon>
        <taxon>Gammaproteobacteria</taxon>
        <taxon>Lysobacterales</taxon>
        <taxon>Lysobacteraceae</taxon>
        <taxon>Xanthomonas</taxon>
    </lineage>
</organism>
<reference evidence="2" key="1">
    <citation type="submission" date="2023-06" db="EMBL/GenBank/DDBJ databases">
        <title>Genome sequences of Xanthomonas arboricola from Serbia and Montenegro.</title>
        <authorList>
            <person name="Ilicic R."/>
            <person name="Jelusic A."/>
            <person name="Harrison J."/>
            <person name="Greer S."/>
            <person name="Grant M."/>
            <person name="Vicente J."/>
            <person name="Popovic Milovanovic T."/>
            <person name="Studholme D.J."/>
        </authorList>
    </citation>
    <scope>NUCLEOTIDE SEQUENCE</scope>
    <source>
        <strain evidence="2">Xp320</strain>
    </source>
</reference>
<sequence>MSTEPWAYQAEATAQPHVVATLAPNRWAINHMDLHVDNTGNAAAYDISVKFDPPLENSDVRANKGVPFERIGVLKPGQNQQSYLCAFEKIHAQSYEVTVTWKRRFGDSAVETNRYTLDMAGHKDVSRLGQEPIVQLADSLKKMQEDLRGLARGTKRLQIDQFDQSDRDQERARIRERYAQIEAEEALEKAEGEQGRASTDSSPEA</sequence>
<gene>
    <name evidence="2" type="ORF">QSH54_13005</name>
</gene>
<evidence type="ECO:0000256" key="1">
    <source>
        <dbReference type="SAM" id="MobiDB-lite"/>
    </source>
</evidence>
<dbReference type="AlphaFoldDB" id="A0AAP4KAM6"/>
<evidence type="ECO:0000313" key="2">
    <source>
        <dbReference type="EMBL" id="MDN0287536.1"/>
    </source>
</evidence>
<comment type="caution">
    <text evidence="2">The sequence shown here is derived from an EMBL/GenBank/DDBJ whole genome shotgun (WGS) entry which is preliminary data.</text>
</comment>
<dbReference type="RefSeq" id="WP_126750689.1">
    <property type="nucleotide sequence ID" value="NZ_CP044334.1"/>
</dbReference>
<protein>
    <submittedName>
        <fullName evidence="2">Uncharacterized protein</fullName>
    </submittedName>
</protein>
<proteinExistence type="predicted"/>
<accession>A0AAP4KAM6</accession>
<name>A0AAP4KAM6_9XANT</name>
<dbReference type="EMBL" id="JASVYU010000015">
    <property type="protein sequence ID" value="MDN0287536.1"/>
    <property type="molecule type" value="Genomic_DNA"/>
</dbReference>